<feature type="DNA-binding region" description="H-T-H motif" evidence="4">
    <location>
        <begin position="50"/>
        <end position="69"/>
    </location>
</feature>
<dbReference type="PROSITE" id="PS50977">
    <property type="entry name" value="HTH_TETR_2"/>
    <property type="match status" value="1"/>
</dbReference>
<gene>
    <name evidence="7" type="ORF">H0B56_19080</name>
</gene>
<keyword evidence="3" id="KW-0804">Transcription</keyword>
<dbReference type="Gene3D" id="1.10.357.10">
    <property type="entry name" value="Tetracycline Repressor, domain 2"/>
    <property type="match status" value="1"/>
</dbReference>
<sequence length="247" mass="26436">MHRSLRYGSRLGEEVRVSVEQGRYHHGDLPAAMLSAVREIVREQGINAVTLRAAARRAGVSHAAPAHHFGDKVGLLTAFATEGCEMLRARLLAARDGAGEESALLVIGTAYVRFALDEPEHFAVMFRADYTRREDPTYRQAREGAFAVLLDTVREVREGHQAGGAAGDDADGDREAEQDVEQGTGEDALLCAATGAWSLVHGIATLWLDGNLDTRITDRSAEDTAAALMTTLAETLLEAAGGAPTSQ</sequence>
<keyword evidence="1" id="KW-0805">Transcription regulation</keyword>
<keyword evidence="8" id="KW-1185">Reference proteome</keyword>
<dbReference type="PANTHER" id="PTHR30055:SF234">
    <property type="entry name" value="HTH-TYPE TRANSCRIPTIONAL REGULATOR BETI"/>
    <property type="match status" value="1"/>
</dbReference>
<dbReference type="InterPro" id="IPR001647">
    <property type="entry name" value="HTH_TetR"/>
</dbReference>
<reference evidence="7 8" key="1">
    <citation type="submission" date="2020-07" db="EMBL/GenBank/DDBJ databases">
        <title>Genome of Haloechinothrix sp.</title>
        <authorList>
            <person name="Tang S.-K."/>
            <person name="Yang L."/>
            <person name="Zhu W.-Y."/>
        </authorList>
    </citation>
    <scope>NUCLEOTIDE SEQUENCE [LARGE SCALE GENOMIC DNA]</scope>
    <source>
        <strain evidence="7 8">YIM 98757</strain>
    </source>
</reference>
<dbReference type="InterPro" id="IPR009057">
    <property type="entry name" value="Homeodomain-like_sf"/>
</dbReference>
<dbReference type="GO" id="GO:0003700">
    <property type="term" value="F:DNA-binding transcription factor activity"/>
    <property type="evidence" value="ECO:0007669"/>
    <property type="project" value="TreeGrafter"/>
</dbReference>
<dbReference type="SUPFAM" id="SSF48498">
    <property type="entry name" value="Tetracyclin repressor-like, C-terminal domain"/>
    <property type="match status" value="1"/>
</dbReference>
<dbReference type="GO" id="GO:0000976">
    <property type="term" value="F:transcription cis-regulatory region binding"/>
    <property type="evidence" value="ECO:0007669"/>
    <property type="project" value="TreeGrafter"/>
</dbReference>
<evidence type="ECO:0000313" key="7">
    <source>
        <dbReference type="EMBL" id="MBA0127652.1"/>
    </source>
</evidence>
<dbReference type="Pfam" id="PF13305">
    <property type="entry name" value="TetR_C_33"/>
    <property type="match status" value="1"/>
</dbReference>
<name>A0A838AEE5_9PSEU</name>
<evidence type="ECO:0000256" key="4">
    <source>
        <dbReference type="PROSITE-ProRule" id="PRU00335"/>
    </source>
</evidence>
<feature type="domain" description="HTH tetR-type" evidence="6">
    <location>
        <begin position="27"/>
        <end position="87"/>
    </location>
</feature>
<feature type="compositionally biased region" description="Acidic residues" evidence="5">
    <location>
        <begin position="168"/>
        <end position="180"/>
    </location>
</feature>
<dbReference type="InterPro" id="IPR050109">
    <property type="entry name" value="HTH-type_TetR-like_transc_reg"/>
</dbReference>
<evidence type="ECO:0000259" key="6">
    <source>
        <dbReference type="PROSITE" id="PS50977"/>
    </source>
</evidence>
<accession>A0A838AEE5</accession>
<dbReference type="InterPro" id="IPR036271">
    <property type="entry name" value="Tet_transcr_reg_TetR-rel_C_sf"/>
</dbReference>
<dbReference type="Proteomes" id="UP000582974">
    <property type="component" value="Unassembled WGS sequence"/>
</dbReference>
<dbReference type="EMBL" id="JACCKD010000008">
    <property type="protein sequence ID" value="MBA0127652.1"/>
    <property type="molecule type" value="Genomic_DNA"/>
</dbReference>
<evidence type="ECO:0000256" key="2">
    <source>
        <dbReference type="ARBA" id="ARBA00023125"/>
    </source>
</evidence>
<dbReference type="SUPFAM" id="SSF46689">
    <property type="entry name" value="Homeodomain-like"/>
    <property type="match status" value="1"/>
</dbReference>
<dbReference type="AlphaFoldDB" id="A0A838AEE5"/>
<evidence type="ECO:0000256" key="3">
    <source>
        <dbReference type="ARBA" id="ARBA00023163"/>
    </source>
</evidence>
<feature type="region of interest" description="Disordered" evidence="5">
    <location>
        <begin position="160"/>
        <end position="182"/>
    </location>
</feature>
<evidence type="ECO:0000256" key="1">
    <source>
        <dbReference type="ARBA" id="ARBA00023015"/>
    </source>
</evidence>
<keyword evidence="2 4" id="KW-0238">DNA-binding</keyword>
<comment type="caution">
    <text evidence="7">The sequence shown here is derived from an EMBL/GenBank/DDBJ whole genome shotgun (WGS) entry which is preliminary data.</text>
</comment>
<dbReference type="InterPro" id="IPR025996">
    <property type="entry name" value="MT1864/Rv1816-like_C"/>
</dbReference>
<organism evidence="7 8">
    <name type="scientific">Haloechinothrix aidingensis</name>
    <dbReference type="NCBI Taxonomy" id="2752311"/>
    <lineage>
        <taxon>Bacteria</taxon>
        <taxon>Bacillati</taxon>
        <taxon>Actinomycetota</taxon>
        <taxon>Actinomycetes</taxon>
        <taxon>Pseudonocardiales</taxon>
        <taxon>Pseudonocardiaceae</taxon>
        <taxon>Haloechinothrix</taxon>
    </lineage>
</organism>
<evidence type="ECO:0000256" key="5">
    <source>
        <dbReference type="SAM" id="MobiDB-lite"/>
    </source>
</evidence>
<dbReference type="PANTHER" id="PTHR30055">
    <property type="entry name" value="HTH-TYPE TRANSCRIPTIONAL REGULATOR RUTR"/>
    <property type="match status" value="1"/>
</dbReference>
<protein>
    <submittedName>
        <fullName evidence="7">TetR/AcrR family transcriptional regulator</fullName>
    </submittedName>
</protein>
<dbReference type="Pfam" id="PF00440">
    <property type="entry name" value="TetR_N"/>
    <property type="match status" value="1"/>
</dbReference>
<proteinExistence type="predicted"/>
<dbReference type="RefSeq" id="WP_180894482.1">
    <property type="nucleotide sequence ID" value="NZ_JACCKD010000008.1"/>
</dbReference>
<evidence type="ECO:0000313" key="8">
    <source>
        <dbReference type="Proteomes" id="UP000582974"/>
    </source>
</evidence>